<comment type="caution">
    <text evidence="1">The sequence shown here is derived from an EMBL/GenBank/DDBJ whole genome shotgun (WGS) entry which is preliminary data.</text>
</comment>
<sequence length="539" mass="59699">MPAKYRAMHDFHEYYSGARTAPYLTVFVGGNHEASNYLFELYYGGWVAPNIYYLGAASVLRLGPLRIAGVSGIWKGFDYRKPHHERIPYNEDDIKSIYHVRELDVRKLLQIRTQVDVGISHDWPKGVEWRGNWKRLFRQKAHLEADAREGKLGSVAAQHVMDRLRPPYWFSAHLHCKYAAVVEHEKDVPPQEPLPSANSMPVTDGRGANGTAEKVAKNTDEIDLDMDDEDTKPEPQTLPVNGDEIDLELEEDDETTATATVASGQGLDGVKVPVDGEGEANGPLNVQAPATEQSIVPEDIRAQLPAAFSQPKPTSSHQPTNQPISHPPEIDNKVTQFLALDKCMPNRDFLQLLSITPSKPSTVPITRPLQLEYDREWLAITRVFASDLVVGDPNAKVPQDQGEAHYKPLIEAEEAWIEENLVRKGRMAVPQNFEITAPVYDHNMGIHVGGVPEEYTNNQTVAFCEMLQIPNPFDISAEERVQRVVAGPRAEEPRWNGGGRDGGFRGRGRGGGFGGGRGGHRGRGGGGRGRGRGRGRGWA</sequence>
<dbReference type="Proteomes" id="UP001320706">
    <property type="component" value="Unassembled WGS sequence"/>
</dbReference>
<evidence type="ECO:0000313" key="2">
    <source>
        <dbReference type="Proteomes" id="UP001320706"/>
    </source>
</evidence>
<gene>
    <name evidence="1" type="primary">DBR1</name>
    <name evidence="1" type="ORF">M8818_001034</name>
</gene>
<dbReference type="EMBL" id="JAMKPW020000004">
    <property type="protein sequence ID" value="KAK8219300.1"/>
    <property type="molecule type" value="Genomic_DNA"/>
</dbReference>
<accession>A0ACC3SMI9</accession>
<name>A0ACC3SMI9_9PEZI</name>
<proteinExistence type="predicted"/>
<keyword evidence="2" id="KW-1185">Reference proteome</keyword>
<reference evidence="1" key="1">
    <citation type="submission" date="2024-02" db="EMBL/GenBank/DDBJ databases">
        <title>Metagenome Assembled Genome of Zalaria obscura JY119.</title>
        <authorList>
            <person name="Vighnesh L."/>
            <person name="Jagadeeshwari U."/>
            <person name="Venkata Ramana C."/>
            <person name="Sasikala C."/>
        </authorList>
    </citation>
    <scope>NUCLEOTIDE SEQUENCE</scope>
    <source>
        <strain evidence="1">JY119</strain>
    </source>
</reference>
<evidence type="ECO:0000313" key="1">
    <source>
        <dbReference type="EMBL" id="KAK8219300.1"/>
    </source>
</evidence>
<protein>
    <submittedName>
        <fullName evidence="1">Lariat debranching enzyme</fullName>
    </submittedName>
</protein>
<organism evidence="1 2">
    <name type="scientific">Zalaria obscura</name>
    <dbReference type="NCBI Taxonomy" id="2024903"/>
    <lineage>
        <taxon>Eukaryota</taxon>
        <taxon>Fungi</taxon>
        <taxon>Dikarya</taxon>
        <taxon>Ascomycota</taxon>
        <taxon>Pezizomycotina</taxon>
        <taxon>Dothideomycetes</taxon>
        <taxon>Dothideomycetidae</taxon>
        <taxon>Dothideales</taxon>
        <taxon>Zalariaceae</taxon>
        <taxon>Zalaria</taxon>
    </lineage>
</organism>